<gene>
    <name evidence="1" type="ORF">HD596_002833</name>
</gene>
<sequence>MAVGIFAGIPVRDCKSAVEWYTRLLGKDPAFWPNDVEAVWQLAEDRYVYVIEDAARAGGGVSMIWVDDPVSEVDRIAERGLRPAGKEQHGNVCKWVFHDADGNEMGIGGETAPTP</sequence>
<dbReference type="AlphaFoldDB" id="A0A7W9G2S7"/>
<dbReference type="Gene3D" id="3.10.180.10">
    <property type="entry name" value="2,3-Dihydroxybiphenyl 1,2-Dioxygenase, domain 1"/>
    <property type="match status" value="1"/>
</dbReference>
<keyword evidence="2" id="KW-1185">Reference proteome</keyword>
<protein>
    <recommendedName>
        <fullName evidence="3">Glyoxalase</fullName>
    </recommendedName>
</protein>
<dbReference type="CDD" id="cd06587">
    <property type="entry name" value="VOC"/>
    <property type="match status" value="1"/>
</dbReference>
<evidence type="ECO:0008006" key="3">
    <source>
        <dbReference type="Google" id="ProtNLM"/>
    </source>
</evidence>
<dbReference type="Proteomes" id="UP000579153">
    <property type="component" value="Unassembled WGS sequence"/>
</dbReference>
<dbReference type="EMBL" id="JACHMB010000001">
    <property type="protein sequence ID" value="MBB5776077.1"/>
    <property type="molecule type" value="Genomic_DNA"/>
</dbReference>
<evidence type="ECO:0000313" key="1">
    <source>
        <dbReference type="EMBL" id="MBB5776077.1"/>
    </source>
</evidence>
<dbReference type="SUPFAM" id="SSF54593">
    <property type="entry name" value="Glyoxalase/Bleomycin resistance protein/Dihydroxybiphenyl dioxygenase"/>
    <property type="match status" value="1"/>
</dbReference>
<reference evidence="1 2" key="1">
    <citation type="submission" date="2020-08" db="EMBL/GenBank/DDBJ databases">
        <title>Sequencing the genomes of 1000 actinobacteria strains.</title>
        <authorList>
            <person name="Klenk H.-P."/>
        </authorList>
    </citation>
    <scope>NUCLEOTIDE SEQUENCE [LARGE SCALE GENOMIC DNA]</scope>
    <source>
        <strain evidence="1 2">DSM 45507</strain>
    </source>
</reference>
<organism evidence="1 2">
    <name type="scientific">Nonomuraea jabiensis</name>
    <dbReference type="NCBI Taxonomy" id="882448"/>
    <lineage>
        <taxon>Bacteria</taxon>
        <taxon>Bacillati</taxon>
        <taxon>Actinomycetota</taxon>
        <taxon>Actinomycetes</taxon>
        <taxon>Streptosporangiales</taxon>
        <taxon>Streptosporangiaceae</taxon>
        <taxon>Nonomuraea</taxon>
    </lineage>
</organism>
<proteinExistence type="predicted"/>
<accession>A0A7W9G2S7</accession>
<evidence type="ECO:0000313" key="2">
    <source>
        <dbReference type="Proteomes" id="UP000579153"/>
    </source>
</evidence>
<dbReference type="RefSeq" id="WP_185069659.1">
    <property type="nucleotide sequence ID" value="NZ_JACHMB010000001.1"/>
</dbReference>
<dbReference type="InterPro" id="IPR029068">
    <property type="entry name" value="Glyas_Bleomycin-R_OHBP_Dase"/>
</dbReference>
<name>A0A7W9G2S7_9ACTN</name>
<comment type="caution">
    <text evidence="1">The sequence shown here is derived from an EMBL/GenBank/DDBJ whole genome shotgun (WGS) entry which is preliminary data.</text>
</comment>